<dbReference type="EMBL" id="FRFG01000087">
    <property type="protein sequence ID" value="SHO58988.1"/>
    <property type="molecule type" value="Genomic_DNA"/>
</dbReference>
<name>A0A1M7Z208_9VIBR</name>
<keyword evidence="3" id="KW-1185">Reference proteome</keyword>
<keyword evidence="1" id="KW-0732">Signal</keyword>
<sequence>MKKWLLITLAAIPTFVSADGYEDQLNELALSKIEPITTQPDVISAIKAQNAKHASLSESQIIEFDNTWRAQVSSSNPVLINQVLSNPLSQKLKDIQNNSDGMFTEIFVMDNKGLNVGQSSMTSDYWQGDEAKWKETYLKGPKAVHISEVEEDESTQTFQSQVSMSITDPSSGQVIGAITVGVNVEEL</sequence>
<dbReference type="STRING" id="1117707.VQ7734_04763"/>
<reference evidence="3" key="1">
    <citation type="submission" date="2016-12" db="EMBL/GenBank/DDBJ databases">
        <authorList>
            <person name="Rodrigo-Torres L."/>
            <person name="Arahal R.D."/>
            <person name="Lucena T."/>
        </authorList>
    </citation>
    <scope>NUCLEOTIDE SEQUENCE [LARGE SCALE GENOMIC DNA]</scope>
</reference>
<accession>A0A1M7Z208</accession>
<organism evidence="2 3">
    <name type="scientific">Vibrio quintilis</name>
    <dbReference type="NCBI Taxonomy" id="1117707"/>
    <lineage>
        <taxon>Bacteria</taxon>
        <taxon>Pseudomonadati</taxon>
        <taxon>Pseudomonadota</taxon>
        <taxon>Gammaproteobacteria</taxon>
        <taxon>Vibrionales</taxon>
        <taxon>Vibrionaceae</taxon>
        <taxon>Vibrio</taxon>
    </lineage>
</organism>
<gene>
    <name evidence="2" type="ORF">VQ7734_04763</name>
</gene>
<dbReference type="AlphaFoldDB" id="A0A1M7Z208"/>
<evidence type="ECO:0000256" key="1">
    <source>
        <dbReference type="SAM" id="SignalP"/>
    </source>
</evidence>
<evidence type="ECO:0008006" key="4">
    <source>
        <dbReference type="Google" id="ProtNLM"/>
    </source>
</evidence>
<protein>
    <recommendedName>
        <fullName evidence="4">Cache domain-containing protein</fullName>
    </recommendedName>
</protein>
<dbReference type="Proteomes" id="UP000184600">
    <property type="component" value="Unassembled WGS sequence"/>
</dbReference>
<feature type="signal peptide" evidence="1">
    <location>
        <begin position="1"/>
        <end position="18"/>
    </location>
</feature>
<evidence type="ECO:0000313" key="2">
    <source>
        <dbReference type="EMBL" id="SHO58988.1"/>
    </source>
</evidence>
<evidence type="ECO:0000313" key="3">
    <source>
        <dbReference type="Proteomes" id="UP000184600"/>
    </source>
</evidence>
<feature type="chain" id="PRO_5012590880" description="Cache domain-containing protein" evidence="1">
    <location>
        <begin position="19"/>
        <end position="187"/>
    </location>
</feature>
<proteinExistence type="predicted"/>